<dbReference type="PRINTS" id="PR00778">
    <property type="entry name" value="HTHARSR"/>
</dbReference>
<dbReference type="InterPro" id="IPR051081">
    <property type="entry name" value="HTH_MetalResp_TranReg"/>
</dbReference>
<dbReference type="PANTHER" id="PTHR33154">
    <property type="entry name" value="TRANSCRIPTIONAL REGULATOR, ARSR FAMILY"/>
    <property type="match status" value="1"/>
</dbReference>
<dbReference type="Pfam" id="PF12840">
    <property type="entry name" value="HTH_20"/>
    <property type="match status" value="1"/>
</dbReference>
<dbReference type="InterPro" id="IPR036388">
    <property type="entry name" value="WH-like_DNA-bd_sf"/>
</dbReference>
<name>A0A940PBK8_9ENTE</name>
<dbReference type="SMART" id="SM00418">
    <property type="entry name" value="HTH_ARSR"/>
    <property type="match status" value="1"/>
</dbReference>
<keyword evidence="3" id="KW-0804">Transcription</keyword>
<dbReference type="GO" id="GO:0003677">
    <property type="term" value="F:DNA binding"/>
    <property type="evidence" value="ECO:0007669"/>
    <property type="project" value="UniProtKB-KW"/>
</dbReference>
<dbReference type="EMBL" id="JAEEGA010000007">
    <property type="protein sequence ID" value="MBP1041755.1"/>
    <property type="molecule type" value="Genomic_DNA"/>
</dbReference>
<feature type="domain" description="HTH arsR-type" evidence="4">
    <location>
        <begin position="1"/>
        <end position="95"/>
    </location>
</feature>
<keyword evidence="6" id="KW-1185">Reference proteome</keyword>
<sequence>MEFPLSENTPKVFKALADPVRREILELLKKGRLTVGEIVDQFDLTGATISYHLSQLLKAGLIVEEKHKNFIYYELNASVFEEVLLWLMQFRQEERDD</sequence>
<dbReference type="Gene3D" id="1.10.10.10">
    <property type="entry name" value="Winged helix-like DNA-binding domain superfamily/Winged helix DNA-binding domain"/>
    <property type="match status" value="1"/>
</dbReference>
<dbReference type="CDD" id="cd00090">
    <property type="entry name" value="HTH_ARSR"/>
    <property type="match status" value="1"/>
</dbReference>
<dbReference type="InterPro" id="IPR001845">
    <property type="entry name" value="HTH_ArsR_DNA-bd_dom"/>
</dbReference>
<accession>A0A940PBK8</accession>
<organism evidence="5 6">
    <name type="scientific">Vagococcus allomyrinae</name>
    <dbReference type="NCBI Taxonomy" id="2794353"/>
    <lineage>
        <taxon>Bacteria</taxon>
        <taxon>Bacillati</taxon>
        <taxon>Bacillota</taxon>
        <taxon>Bacilli</taxon>
        <taxon>Lactobacillales</taxon>
        <taxon>Enterococcaceae</taxon>
        <taxon>Vagococcus</taxon>
    </lineage>
</organism>
<evidence type="ECO:0000313" key="6">
    <source>
        <dbReference type="Proteomes" id="UP000674938"/>
    </source>
</evidence>
<dbReference type="RefSeq" id="WP_209528199.1">
    <property type="nucleotide sequence ID" value="NZ_JAEEGA010000007.1"/>
</dbReference>
<evidence type="ECO:0000256" key="1">
    <source>
        <dbReference type="ARBA" id="ARBA00023015"/>
    </source>
</evidence>
<evidence type="ECO:0000313" key="5">
    <source>
        <dbReference type="EMBL" id="MBP1041755.1"/>
    </source>
</evidence>
<dbReference type="InterPro" id="IPR011991">
    <property type="entry name" value="ArsR-like_HTH"/>
</dbReference>
<dbReference type="AlphaFoldDB" id="A0A940PBK8"/>
<dbReference type="PROSITE" id="PS50987">
    <property type="entry name" value="HTH_ARSR_2"/>
    <property type="match status" value="1"/>
</dbReference>
<dbReference type="InterPro" id="IPR047796">
    <property type="entry name" value="SdpR-like_repress"/>
</dbReference>
<comment type="caution">
    <text evidence="5">The sequence shown here is derived from an EMBL/GenBank/DDBJ whole genome shotgun (WGS) entry which is preliminary data.</text>
</comment>
<evidence type="ECO:0000259" key="4">
    <source>
        <dbReference type="PROSITE" id="PS50987"/>
    </source>
</evidence>
<reference evidence="5" key="1">
    <citation type="submission" date="2020-12" db="EMBL/GenBank/DDBJ databases">
        <title>Vagococcus allomyrinae sp. nov. and Enterococcus lavae sp. nov., isolated from the larvae of Allomyrina dichotoma.</title>
        <authorList>
            <person name="Lee S.D."/>
        </authorList>
    </citation>
    <scope>NUCLEOTIDE SEQUENCE</scope>
    <source>
        <strain evidence="5">BWB3-3</strain>
    </source>
</reference>
<keyword evidence="1" id="KW-0805">Transcription regulation</keyword>
<dbReference type="Proteomes" id="UP000674938">
    <property type="component" value="Unassembled WGS sequence"/>
</dbReference>
<dbReference type="SUPFAM" id="SSF46785">
    <property type="entry name" value="Winged helix' DNA-binding domain"/>
    <property type="match status" value="1"/>
</dbReference>
<dbReference type="NCBIfam" id="NF033789">
    <property type="entry name" value="repress_SdpR"/>
    <property type="match status" value="1"/>
</dbReference>
<proteinExistence type="predicted"/>
<dbReference type="PANTHER" id="PTHR33154:SF33">
    <property type="entry name" value="TRANSCRIPTIONAL REPRESSOR SDPR"/>
    <property type="match status" value="1"/>
</dbReference>
<evidence type="ECO:0000256" key="2">
    <source>
        <dbReference type="ARBA" id="ARBA00023125"/>
    </source>
</evidence>
<gene>
    <name evidence="5" type="ORF">I6N95_12120</name>
</gene>
<dbReference type="InterPro" id="IPR036390">
    <property type="entry name" value="WH_DNA-bd_sf"/>
</dbReference>
<evidence type="ECO:0000256" key="3">
    <source>
        <dbReference type="ARBA" id="ARBA00023163"/>
    </source>
</evidence>
<dbReference type="NCBIfam" id="NF033788">
    <property type="entry name" value="HTH_metalloreg"/>
    <property type="match status" value="1"/>
</dbReference>
<protein>
    <submittedName>
        <fullName evidence="5">Winged helix-turn-helix transcriptional regulator</fullName>
    </submittedName>
</protein>
<keyword evidence="2" id="KW-0238">DNA-binding</keyword>
<dbReference type="GO" id="GO:0003700">
    <property type="term" value="F:DNA-binding transcription factor activity"/>
    <property type="evidence" value="ECO:0007669"/>
    <property type="project" value="InterPro"/>
</dbReference>